<dbReference type="AlphaFoldDB" id="A0A381RRU5"/>
<name>A0A381RRU5_9ZZZZ</name>
<protein>
    <submittedName>
        <fullName evidence="1">Uncharacterized protein</fullName>
    </submittedName>
</protein>
<reference evidence="1" key="1">
    <citation type="submission" date="2018-05" db="EMBL/GenBank/DDBJ databases">
        <authorList>
            <person name="Lanie J.A."/>
            <person name="Ng W.-L."/>
            <person name="Kazmierczak K.M."/>
            <person name="Andrzejewski T.M."/>
            <person name="Davidsen T.M."/>
            <person name="Wayne K.J."/>
            <person name="Tettelin H."/>
            <person name="Glass J.I."/>
            <person name="Rusch D."/>
            <person name="Podicherti R."/>
            <person name="Tsui H.-C.T."/>
            <person name="Winkler M.E."/>
        </authorList>
    </citation>
    <scope>NUCLEOTIDE SEQUENCE</scope>
</reference>
<evidence type="ECO:0000313" key="1">
    <source>
        <dbReference type="EMBL" id="SUZ93708.1"/>
    </source>
</evidence>
<proteinExistence type="predicted"/>
<accession>A0A381RRU5</accession>
<sequence length="168" mass="19220">MCLPPEIYGLDQACDQKTETHFISKENNVLFLWSAEFSAGAISPRSFNHLKDKFFISEITIFDRIKGINENVSIKDHINRSGLNFLSSKTPFKNRPMFPDMSKIYHPIKGLRTVIVHTVGPEKFQKTTINNVIISEAVALIAPVWHYIGVRVSAKGISYVEKRKRNRE</sequence>
<dbReference type="EMBL" id="UINC01002170">
    <property type="protein sequence ID" value="SUZ93708.1"/>
    <property type="molecule type" value="Genomic_DNA"/>
</dbReference>
<gene>
    <name evidence="1" type="ORF">METZ01_LOCUS46562</name>
</gene>
<organism evidence="1">
    <name type="scientific">marine metagenome</name>
    <dbReference type="NCBI Taxonomy" id="408172"/>
    <lineage>
        <taxon>unclassified sequences</taxon>
        <taxon>metagenomes</taxon>
        <taxon>ecological metagenomes</taxon>
    </lineage>
</organism>